<sequence length="102" mass="11560">MTLPWSRYSDEEWENGYTRETSSWMDHHMGALNGDGDQEMTAVTLGEDVTRCHLNRSKRQRSHPTASQALQQNPKFKSLFDQLEYGPQARQAAAEALMGCLG</sequence>
<accession>A0AAW1Y4F0</accession>
<gene>
    <name evidence="1" type="ORF">M0R45_009293</name>
</gene>
<reference evidence="1 2" key="1">
    <citation type="journal article" date="2023" name="G3 (Bethesda)">
        <title>A chromosome-length genome assembly and annotation of blackberry (Rubus argutus, cv. 'Hillquist').</title>
        <authorList>
            <person name="Bruna T."/>
            <person name="Aryal R."/>
            <person name="Dudchenko O."/>
            <person name="Sargent D.J."/>
            <person name="Mead D."/>
            <person name="Buti M."/>
            <person name="Cavallini A."/>
            <person name="Hytonen T."/>
            <person name="Andres J."/>
            <person name="Pham M."/>
            <person name="Weisz D."/>
            <person name="Mascagni F."/>
            <person name="Usai G."/>
            <person name="Natali L."/>
            <person name="Bassil N."/>
            <person name="Fernandez G.E."/>
            <person name="Lomsadze A."/>
            <person name="Armour M."/>
            <person name="Olukolu B."/>
            <person name="Poorten T."/>
            <person name="Britton C."/>
            <person name="Davik J."/>
            <person name="Ashrafi H."/>
            <person name="Aiden E.L."/>
            <person name="Borodovsky M."/>
            <person name="Worthington M."/>
        </authorList>
    </citation>
    <scope>NUCLEOTIDE SEQUENCE [LARGE SCALE GENOMIC DNA]</scope>
    <source>
        <strain evidence="1">PI 553951</strain>
    </source>
</reference>
<protein>
    <submittedName>
        <fullName evidence="1">Uncharacterized protein</fullName>
    </submittedName>
</protein>
<dbReference type="AlphaFoldDB" id="A0AAW1Y4F0"/>
<evidence type="ECO:0000313" key="1">
    <source>
        <dbReference type="EMBL" id="KAK9943692.1"/>
    </source>
</evidence>
<organism evidence="1 2">
    <name type="scientific">Rubus argutus</name>
    <name type="common">Southern blackberry</name>
    <dbReference type="NCBI Taxonomy" id="59490"/>
    <lineage>
        <taxon>Eukaryota</taxon>
        <taxon>Viridiplantae</taxon>
        <taxon>Streptophyta</taxon>
        <taxon>Embryophyta</taxon>
        <taxon>Tracheophyta</taxon>
        <taxon>Spermatophyta</taxon>
        <taxon>Magnoliopsida</taxon>
        <taxon>eudicotyledons</taxon>
        <taxon>Gunneridae</taxon>
        <taxon>Pentapetalae</taxon>
        <taxon>rosids</taxon>
        <taxon>fabids</taxon>
        <taxon>Rosales</taxon>
        <taxon>Rosaceae</taxon>
        <taxon>Rosoideae</taxon>
        <taxon>Rosoideae incertae sedis</taxon>
        <taxon>Rubus</taxon>
    </lineage>
</organism>
<dbReference type="EMBL" id="JBEDUW010000002">
    <property type="protein sequence ID" value="KAK9943692.1"/>
    <property type="molecule type" value="Genomic_DNA"/>
</dbReference>
<keyword evidence="2" id="KW-1185">Reference proteome</keyword>
<dbReference type="Proteomes" id="UP001457282">
    <property type="component" value="Unassembled WGS sequence"/>
</dbReference>
<proteinExistence type="predicted"/>
<evidence type="ECO:0000313" key="2">
    <source>
        <dbReference type="Proteomes" id="UP001457282"/>
    </source>
</evidence>
<name>A0AAW1Y4F0_RUBAR</name>
<comment type="caution">
    <text evidence="1">The sequence shown here is derived from an EMBL/GenBank/DDBJ whole genome shotgun (WGS) entry which is preliminary data.</text>
</comment>